<dbReference type="STRING" id="1287680.R1GG52"/>
<dbReference type="AlphaFoldDB" id="R1GG52"/>
<feature type="compositionally biased region" description="Basic and acidic residues" evidence="1">
    <location>
        <begin position="471"/>
        <end position="482"/>
    </location>
</feature>
<dbReference type="OrthoDB" id="5365701at2759"/>
<feature type="compositionally biased region" description="Basic and acidic residues" evidence="1">
    <location>
        <begin position="360"/>
        <end position="373"/>
    </location>
</feature>
<feature type="compositionally biased region" description="Basic and acidic residues" evidence="1">
    <location>
        <begin position="916"/>
        <end position="945"/>
    </location>
</feature>
<feature type="compositionally biased region" description="Basic and acidic residues" evidence="1">
    <location>
        <begin position="653"/>
        <end position="662"/>
    </location>
</feature>
<evidence type="ECO:0000313" key="2">
    <source>
        <dbReference type="EMBL" id="EOD50605.1"/>
    </source>
</evidence>
<feature type="compositionally biased region" description="Polar residues" evidence="1">
    <location>
        <begin position="484"/>
        <end position="500"/>
    </location>
</feature>
<feature type="compositionally biased region" description="Basic and acidic residues" evidence="1">
    <location>
        <begin position="71"/>
        <end position="94"/>
    </location>
</feature>
<reference evidence="3" key="1">
    <citation type="journal article" date="2013" name="Genome Announc.">
        <title>Draft genome sequence of Neofusicoccum parvum isolate UCR-NP2, a fungal vascular pathogen associated with grapevine cankers.</title>
        <authorList>
            <person name="Blanco-Ulate B."/>
            <person name="Rolshausen P."/>
            <person name="Cantu D."/>
        </authorList>
    </citation>
    <scope>NUCLEOTIDE SEQUENCE [LARGE SCALE GENOMIC DNA]</scope>
    <source>
        <strain evidence="3">UCR-NP2</strain>
    </source>
</reference>
<feature type="compositionally biased region" description="Basic and acidic residues" evidence="1">
    <location>
        <begin position="172"/>
        <end position="193"/>
    </location>
</feature>
<feature type="compositionally biased region" description="Basic and acidic residues" evidence="1">
    <location>
        <begin position="211"/>
        <end position="226"/>
    </location>
</feature>
<sequence>MRRVEEEARLQERRQQEQAEREAAARREAEAAQARERARQEAEEKANLDRETERILRERAEAAQAAAARELAAREEMERRRLDHENATRERERLEREIYEQEFNRKREEEEAARRQKEREEKLDYDIESRHRQLRERERDIVEPEEHSWKTPAVAAAAGIAAGAAVAGIAHSSKDNPFDDKHAHGDSRSSKIEYDDDHLYEDEIMDPNYFNKKDSSRTPSREREQGIARNAAKKVIEDMEKRYKDDRKQSAAEFFAPPELLDRSTPSKIDYGPDADVQVYHSPYVVTVQPPYDPQYSFTATKDGYDHKINKFGGVPTLNLIEPTPPVSLAGSTRDEHSRSPSPAIPSHTDDSGSPTSTRASERDKEREREEKQRKRTSVTWGADETFHYEAQTPESFREHYMSEHDMKRHLPDDWVLQGNQSYTDQHSYQGNDEIVVERDSPRSGKERVSYRPEPEERNRGWGPETESPVEEIKRFEDDGRQVIDSTSPEHTPTIVTPSEEQAKPYHSPFFESVSDFQGYDVSPGAEAERQRGQRGYVEGEIVDEPEEIVLSKPRETEPHMPGGWDDDEPQREAESAWAEPKLSKKEQKKREKASKRASLDAQAEAARLAEDVASSTGSLRDLDKEARREPEPKVEEPAWEPPLTKKEKKKREKEAARRASLEAEAAAVAGVESPREEPVVQPEAEWEPPLSKKEQKKRDKAAKRASLDRQDSSSLPSTPAEEPKAEDLWEDAPSSKKDKKKKKRDSVDRDPRDIEPSFAYPSPPGEKDRESSRDAKSDYESFDAANVPLPENESPPFSPSGDKSSKGKKHYVYDEPEEFPISTGIDLPTDPYGPPYPRDEARHSPDQEEDRSKYYPERGYAWEEEGESYDADGHRKHKHRKHRSTGDDDTRSVVSEFRDDEEDERRKHKHRRSKRESEIFDDSLRDRDARSEPGDILDREDPEKRKHKRRSKREGDFDDTASVVSSPAKYYEDDKKKDKEKEKKGIFSSIFGKSKESLVDTSSSKSHDNERQTGEETQQ</sequence>
<feature type="compositionally biased region" description="Basic and acidic residues" evidence="1">
    <location>
        <begin position="1006"/>
        <end position="1020"/>
    </location>
</feature>
<feature type="compositionally biased region" description="Polar residues" evidence="1">
    <location>
        <begin position="418"/>
        <end position="431"/>
    </location>
</feature>
<name>R1GG52_BOTPV</name>
<protein>
    <recommendedName>
        <fullName evidence="4">Involucrin repeat protein</fullName>
    </recommendedName>
</protein>
<feature type="compositionally biased region" description="Basic and acidic residues" evidence="1">
    <location>
        <begin position="971"/>
        <end position="986"/>
    </location>
</feature>
<evidence type="ECO:0000256" key="1">
    <source>
        <dbReference type="SAM" id="MobiDB-lite"/>
    </source>
</evidence>
<feature type="compositionally biased region" description="Basic residues" evidence="1">
    <location>
        <begin position="875"/>
        <end position="884"/>
    </location>
</feature>
<dbReference type="Proteomes" id="UP000013521">
    <property type="component" value="Unassembled WGS sequence"/>
</dbReference>
<evidence type="ECO:0008006" key="4">
    <source>
        <dbReference type="Google" id="ProtNLM"/>
    </source>
</evidence>
<feature type="region of interest" description="Disordered" evidence="1">
    <location>
        <begin position="242"/>
        <end position="274"/>
    </location>
</feature>
<feature type="compositionally biased region" description="Basic and acidic residues" evidence="1">
    <location>
        <begin position="621"/>
        <end position="637"/>
    </location>
</feature>
<proteinExistence type="predicted"/>
<feature type="region of interest" description="Disordered" evidence="1">
    <location>
        <begin position="417"/>
        <end position="1020"/>
    </location>
</feature>
<dbReference type="EMBL" id="KB915948">
    <property type="protein sequence ID" value="EOD50605.1"/>
    <property type="molecule type" value="Genomic_DNA"/>
</dbReference>
<accession>R1GG52</accession>
<feature type="compositionally biased region" description="Basic and acidic residues" evidence="1">
    <location>
        <begin position="766"/>
        <end position="780"/>
    </location>
</feature>
<feature type="compositionally biased region" description="Basic and acidic residues" evidence="1">
    <location>
        <begin position="838"/>
        <end position="857"/>
    </location>
</feature>
<feature type="region of interest" description="Disordered" evidence="1">
    <location>
        <begin position="66"/>
        <end position="94"/>
    </location>
</feature>
<feature type="region of interest" description="Disordered" evidence="1">
    <location>
        <begin position="102"/>
        <end position="121"/>
    </location>
</feature>
<feature type="compositionally biased region" description="Acidic residues" evidence="1">
    <location>
        <begin position="194"/>
        <end position="205"/>
    </location>
</feature>
<organism evidence="2 3">
    <name type="scientific">Botryosphaeria parva (strain UCR-NP2)</name>
    <name type="common">Grapevine canker fungus</name>
    <name type="synonym">Neofusicoccum parvum</name>
    <dbReference type="NCBI Taxonomy" id="1287680"/>
    <lineage>
        <taxon>Eukaryota</taxon>
        <taxon>Fungi</taxon>
        <taxon>Dikarya</taxon>
        <taxon>Ascomycota</taxon>
        <taxon>Pezizomycotina</taxon>
        <taxon>Dothideomycetes</taxon>
        <taxon>Dothideomycetes incertae sedis</taxon>
        <taxon>Botryosphaeriales</taxon>
        <taxon>Botryosphaeriaceae</taxon>
        <taxon>Neofusicoccum</taxon>
    </lineage>
</organism>
<dbReference type="OMA" id="YEDEIMD"/>
<dbReference type="HOGENOM" id="CLU_296122_0_0_1"/>
<feature type="region of interest" description="Disordered" evidence="1">
    <location>
        <begin position="310"/>
        <end position="405"/>
    </location>
</feature>
<dbReference type="KEGG" id="npa:UCRNP2_2621"/>
<dbReference type="eggNOG" id="ENOG502QRYC">
    <property type="taxonomic scope" value="Eukaryota"/>
</dbReference>
<feature type="region of interest" description="Disordered" evidence="1">
    <location>
        <begin position="1"/>
        <end position="53"/>
    </location>
</feature>
<feature type="compositionally biased region" description="Basic and acidic residues" evidence="1">
    <location>
        <begin position="436"/>
        <end position="460"/>
    </location>
</feature>
<gene>
    <name evidence="2" type="ORF">UCRNP2_2621</name>
</gene>
<evidence type="ECO:0000313" key="3">
    <source>
        <dbReference type="Proteomes" id="UP000013521"/>
    </source>
</evidence>
<feature type="compositionally biased region" description="Basic and acidic residues" evidence="1">
    <location>
        <begin position="746"/>
        <end position="756"/>
    </location>
</feature>
<feature type="region of interest" description="Disordered" evidence="1">
    <location>
        <begin position="171"/>
        <end position="230"/>
    </location>
</feature>
<feature type="compositionally biased region" description="Basic and acidic residues" evidence="1">
    <location>
        <begin position="396"/>
        <end position="405"/>
    </location>
</feature>